<evidence type="ECO:0000256" key="1">
    <source>
        <dbReference type="SAM" id="SignalP"/>
    </source>
</evidence>
<dbReference type="HOGENOM" id="CLU_327542_0_0_10"/>
<protein>
    <recommendedName>
        <fullName evidence="2">Secretion system C-terminal sorting domain-containing protein</fullName>
    </recommendedName>
</protein>
<dbReference type="EMBL" id="CP002305">
    <property type="protein sequence ID" value="ADQ16834.1"/>
    <property type="molecule type" value="Genomic_DNA"/>
</dbReference>
<dbReference type="Proteomes" id="UP000007435">
    <property type="component" value="Chromosome"/>
</dbReference>
<dbReference type="InterPro" id="IPR026444">
    <property type="entry name" value="Secre_tail"/>
</dbReference>
<dbReference type="RefSeq" id="WP_013407884.1">
    <property type="nucleotide sequence ID" value="NC_014655.1"/>
</dbReference>
<dbReference type="OrthoDB" id="614750at2"/>
<dbReference type="SUPFAM" id="SSF55486">
    <property type="entry name" value="Metalloproteases ('zincins'), catalytic domain"/>
    <property type="match status" value="1"/>
</dbReference>
<dbReference type="NCBIfam" id="TIGR04183">
    <property type="entry name" value="Por_Secre_tail"/>
    <property type="match status" value="1"/>
</dbReference>
<feature type="chain" id="PRO_5003188112" description="Secretion system C-terminal sorting domain-containing protein" evidence="1">
    <location>
        <begin position="19"/>
        <end position="849"/>
    </location>
</feature>
<evidence type="ECO:0000313" key="4">
    <source>
        <dbReference type="Proteomes" id="UP000007435"/>
    </source>
</evidence>
<dbReference type="InterPro" id="IPR024079">
    <property type="entry name" value="MetalloPept_cat_dom_sf"/>
</dbReference>
<dbReference type="Gene3D" id="3.40.390.10">
    <property type="entry name" value="Collagenase (Catalytic Domain)"/>
    <property type="match status" value="1"/>
</dbReference>
<feature type="signal peptide" evidence="1">
    <location>
        <begin position="1"/>
        <end position="18"/>
    </location>
</feature>
<accession>E4RSZ5</accession>
<proteinExistence type="predicted"/>
<reference key="1">
    <citation type="submission" date="2010-11" db="EMBL/GenBank/DDBJ databases">
        <title>The complete genome of Leadbetterella byssophila DSM 17132.</title>
        <authorList>
            <consortium name="US DOE Joint Genome Institute (JGI-PGF)"/>
            <person name="Lucas S."/>
            <person name="Copeland A."/>
            <person name="Lapidus A."/>
            <person name="Glavina del Rio T."/>
            <person name="Dalin E."/>
            <person name="Tice H."/>
            <person name="Bruce D."/>
            <person name="Goodwin L."/>
            <person name="Pitluck S."/>
            <person name="Kyrpides N."/>
            <person name="Mavromatis K."/>
            <person name="Ivanova N."/>
            <person name="Teshima H."/>
            <person name="Brettin T."/>
            <person name="Detter J.C."/>
            <person name="Han C."/>
            <person name="Tapia R."/>
            <person name="Land M."/>
            <person name="Hauser L."/>
            <person name="Markowitz V."/>
            <person name="Cheng J.-F."/>
            <person name="Hugenholtz P."/>
            <person name="Woyke T."/>
            <person name="Wu D."/>
            <person name="Tindall B."/>
            <person name="Pomrenke H.G."/>
            <person name="Brambilla E."/>
            <person name="Klenk H.-P."/>
            <person name="Eisen J.A."/>
        </authorList>
    </citation>
    <scope>NUCLEOTIDE SEQUENCE [LARGE SCALE GENOMIC DNA]</scope>
    <source>
        <strain>DSM 17132</strain>
    </source>
</reference>
<feature type="domain" description="Secretion system C-terminal sorting" evidence="2">
    <location>
        <begin position="772"/>
        <end position="847"/>
    </location>
</feature>
<gene>
    <name evidence="3" type="ordered locus">Lbys_1112</name>
</gene>
<evidence type="ECO:0000313" key="3">
    <source>
        <dbReference type="EMBL" id="ADQ16834.1"/>
    </source>
</evidence>
<organism evidence="3 4">
    <name type="scientific">Leadbetterella byssophila (strain DSM 17132 / JCM 16389 / KACC 11308 / NBRC 106382 / 4M15)</name>
    <dbReference type="NCBI Taxonomy" id="649349"/>
    <lineage>
        <taxon>Bacteria</taxon>
        <taxon>Pseudomonadati</taxon>
        <taxon>Bacteroidota</taxon>
        <taxon>Cytophagia</taxon>
        <taxon>Cytophagales</taxon>
        <taxon>Leadbetterellaceae</taxon>
        <taxon>Leadbetterella</taxon>
    </lineage>
</organism>
<dbReference type="KEGG" id="lby:Lbys_1112"/>
<dbReference type="eggNOG" id="COG3291">
    <property type="taxonomic scope" value="Bacteria"/>
</dbReference>
<dbReference type="AlphaFoldDB" id="E4RSZ5"/>
<sequence>MKYILSCLLAICSLSAFSQNTIYPRSTSFKGPDVICPGHFEDHFSKAREAVLKANRARVGAKKSTFIVTYVGFSEEAKQAFQRAVDIWEYLIYSEVPIRVYAEWRPLASNILGSANTSDFLQNFEGAPYSNTYYPMALAEKLAGKPLNSDDQEDIYCRFNNSINWHYGEPEEITNGKFDLTTVVLHELGHGLGFISTFSVSGQTASYGYGTPYKSVYDVYLEDQSGRNLVDPQHFTNGSQALYRQITNNNLFFQLDGERPKIYAPSSFIVGSSVSHLDDNTYASGTINALMTSTSRSMEVTHDPGPLSLGILHELGWKSTSLVHERIKNQSTHQPITFQLKVLSDTTIKSGSVKLNYQVNGGSYQIVNLERSGEVYKATLNFPENVTTVNYYFEAEDDFNKKIYAPGLNGVNTERYIYSFSFGEDKSAPLAYHSPFSVEDVQSAKIFRVLAEDDYQAGISEVRLLYSVNNGTFNTVKLQKYDPQVHGSNYSLGIDDPFQYLSIKPINGLKTGDLIRYRFEVEDASKNVTIIPMEFTGSSSNPNAQASYYEFTVTSLLPAVNSYSTDFESSVSDFALLGFKIGKEGSFPTNALHSSHPYRNGLGLRVGNSTVMNFERNEIAMLRAPIIVGRGENTLITFDEVVLVEPGESGSQYESQDFYDYVVVEGSFDGVNWTALEDGYDSRANNTWNSLFTENMEGVNSSAKGHVALSRNRTMLVNTGAFGSNVGSQMLLRFRLYSDELSNGWGWVIDNLYIQKNAPVILGNEEVRELHIYPVPVSDYLVIQAKVSSKQNVKLSILSSDGKTVLAKEYNSNEDYLHYTWDIQDLPSGSYILQVKDKEKTMTKRFIKI</sequence>
<dbReference type="STRING" id="649349.Lbys_1112"/>
<dbReference type="eggNOG" id="COG4447">
    <property type="taxonomic scope" value="Bacteria"/>
</dbReference>
<dbReference type="GO" id="GO:0008237">
    <property type="term" value="F:metallopeptidase activity"/>
    <property type="evidence" value="ECO:0007669"/>
    <property type="project" value="InterPro"/>
</dbReference>
<reference evidence="3 4" key="2">
    <citation type="journal article" date="2011" name="Stand. Genomic Sci.">
        <title>Complete genome sequence of Leadbetterella byssophila type strain (4M15).</title>
        <authorList>
            <person name="Abt B."/>
            <person name="Teshima H."/>
            <person name="Lucas S."/>
            <person name="Lapidus A."/>
            <person name="Del Rio T.G."/>
            <person name="Nolan M."/>
            <person name="Tice H."/>
            <person name="Cheng J.F."/>
            <person name="Pitluck S."/>
            <person name="Liolios K."/>
            <person name="Pagani I."/>
            <person name="Ivanova N."/>
            <person name="Mavromatis K."/>
            <person name="Pati A."/>
            <person name="Tapia R."/>
            <person name="Han C."/>
            <person name="Goodwin L."/>
            <person name="Chen A."/>
            <person name="Palaniappan K."/>
            <person name="Land M."/>
            <person name="Hauser L."/>
            <person name="Chang Y.J."/>
            <person name="Jeffries C.D."/>
            <person name="Rohde M."/>
            <person name="Goker M."/>
            <person name="Tindall B.J."/>
            <person name="Detter J.C."/>
            <person name="Woyke T."/>
            <person name="Bristow J."/>
            <person name="Eisen J.A."/>
            <person name="Markowitz V."/>
            <person name="Hugenholtz P."/>
            <person name="Klenk H.P."/>
            <person name="Kyrpides N.C."/>
        </authorList>
    </citation>
    <scope>NUCLEOTIDE SEQUENCE [LARGE SCALE GENOMIC DNA]</scope>
    <source>
        <strain evidence="4">DSM 17132 / JCM 16389 / KACC 11308 / NBRC 106382 / 4M15</strain>
    </source>
</reference>
<keyword evidence="1" id="KW-0732">Signal</keyword>
<keyword evidence="4" id="KW-1185">Reference proteome</keyword>
<name>E4RSZ5_LEAB4</name>
<dbReference type="Pfam" id="PF18962">
    <property type="entry name" value="Por_Secre_tail"/>
    <property type="match status" value="1"/>
</dbReference>
<evidence type="ECO:0000259" key="2">
    <source>
        <dbReference type="Pfam" id="PF18962"/>
    </source>
</evidence>